<dbReference type="Pfam" id="PF08541">
    <property type="entry name" value="ACP_syn_III_C"/>
    <property type="match status" value="1"/>
</dbReference>
<feature type="active site" evidence="10">
    <location>
        <position position="111"/>
    </location>
</feature>
<evidence type="ECO:0000256" key="1">
    <source>
        <dbReference type="ARBA" id="ARBA00008642"/>
    </source>
</evidence>
<keyword evidence="8 10" id="KW-0511">Multifunctional enzyme</keyword>
<dbReference type="NCBIfam" id="TIGR00747">
    <property type="entry name" value="fabH"/>
    <property type="match status" value="1"/>
</dbReference>
<keyword evidence="5 10" id="KW-0276">Fatty acid metabolism</keyword>
<dbReference type="Proteomes" id="UP001059934">
    <property type="component" value="Chromosome"/>
</dbReference>
<comment type="subcellular location">
    <subcellularLocation>
        <location evidence="10">Cytoplasm</location>
    </subcellularLocation>
</comment>
<evidence type="ECO:0000313" key="13">
    <source>
        <dbReference type="EMBL" id="UVW34055.1"/>
    </source>
</evidence>
<dbReference type="SUPFAM" id="SSF53901">
    <property type="entry name" value="Thiolase-like"/>
    <property type="match status" value="1"/>
</dbReference>
<evidence type="ECO:0000256" key="6">
    <source>
        <dbReference type="ARBA" id="ARBA00023098"/>
    </source>
</evidence>
<dbReference type="Pfam" id="PF08545">
    <property type="entry name" value="ACP_syn_III"/>
    <property type="match status" value="1"/>
</dbReference>
<keyword evidence="7 10" id="KW-0275">Fatty acid biosynthesis</keyword>
<keyword evidence="2 10" id="KW-0963">Cytoplasm</keyword>
<evidence type="ECO:0000259" key="12">
    <source>
        <dbReference type="Pfam" id="PF08545"/>
    </source>
</evidence>
<dbReference type="EMBL" id="CP103416">
    <property type="protein sequence ID" value="UVW34055.1"/>
    <property type="molecule type" value="Genomic_DNA"/>
</dbReference>
<accession>A0ABY5TJW0</accession>
<dbReference type="InterPro" id="IPR016039">
    <property type="entry name" value="Thiolase-like"/>
</dbReference>
<feature type="domain" description="Beta-ketoacyl-[acyl-carrier-protein] synthase III C-terminal" evidence="11">
    <location>
        <begin position="232"/>
        <end position="321"/>
    </location>
</feature>
<proteinExistence type="inferred from homology"/>
<feature type="region of interest" description="ACP-binding" evidence="10">
    <location>
        <begin position="249"/>
        <end position="253"/>
    </location>
</feature>
<keyword evidence="3 10" id="KW-0444">Lipid biosynthesis</keyword>
<dbReference type="HAMAP" id="MF_01815">
    <property type="entry name" value="FabH"/>
    <property type="match status" value="1"/>
</dbReference>
<dbReference type="PANTHER" id="PTHR43091:SF2">
    <property type="entry name" value="BETA-KETOACYL-[ACYL-CARRIER-PROTEIN] SYNTHASE III 2"/>
    <property type="match status" value="1"/>
</dbReference>
<feature type="active site" evidence="10">
    <location>
        <position position="248"/>
    </location>
</feature>
<dbReference type="InterPro" id="IPR013751">
    <property type="entry name" value="ACP_syn_III_N"/>
</dbReference>
<comment type="pathway">
    <text evidence="10">Lipid metabolism; fatty acid biosynthesis.</text>
</comment>
<evidence type="ECO:0000256" key="4">
    <source>
        <dbReference type="ARBA" id="ARBA00022679"/>
    </source>
</evidence>
<organism evidence="13 14">
    <name type="scientific">SAR92 clade bacterium H455</name>
    <dbReference type="NCBI Taxonomy" id="2974818"/>
    <lineage>
        <taxon>Bacteria</taxon>
        <taxon>Pseudomonadati</taxon>
        <taxon>Pseudomonadota</taxon>
        <taxon>Gammaproteobacteria</taxon>
        <taxon>Cellvibrionales</taxon>
        <taxon>Porticoccaceae</taxon>
        <taxon>SAR92 clade</taxon>
    </lineage>
</organism>
<keyword evidence="14" id="KW-1185">Reference proteome</keyword>
<comment type="catalytic activity">
    <reaction evidence="10">
        <text>malonyl-[ACP] + acetyl-CoA + H(+) = 3-oxobutanoyl-[ACP] + CO2 + CoA</text>
        <dbReference type="Rhea" id="RHEA:12080"/>
        <dbReference type="Rhea" id="RHEA-COMP:9623"/>
        <dbReference type="Rhea" id="RHEA-COMP:9625"/>
        <dbReference type="ChEBI" id="CHEBI:15378"/>
        <dbReference type="ChEBI" id="CHEBI:16526"/>
        <dbReference type="ChEBI" id="CHEBI:57287"/>
        <dbReference type="ChEBI" id="CHEBI:57288"/>
        <dbReference type="ChEBI" id="CHEBI:78449"/>
        <dbReference type="ChEBI" id="CHEBI:78450"/>
        <dbReference type="EC" id="2.3.1.180"/>
    </reaction>
</comment>
<evidence type="ECO:0000256" key="9">
    <source>
        <dbReference type="ARBA" id="ARBA00023315"/>
    </source>
</evidence>
<evidence type="ECO:0000256" key="5">
    <source>
        <dbReference type="ARBA" id="ARBA00022832"/>
    </source>
</evidence>
<sequence length="366" mass="39339">MRYAQITGWGKYAPPLLMTNDDMAKIVDTSDEWIFSRSGIRQRHYSHVSTGEMAWLSAERALAAAGVDADDIDLIILGSTTPEEICPNTASYIKNKLGAKNAAAFDLNSACTSWFYALNTATDMIKAGSIKKALVIGSERISLAMDWQKRESCFLFGDGAGSVVIEATEQESGLLAGKMSCVPDSRECLRLPNWGMSPAHLTGDLYVSLDFDGAEIFKSAVKGMSDAISDVLEIQGLTAADIDLFVPHQANIRIIQSLAKRLDFPMEKVVVAIDKYANTSAASIPLALCDALEEGRVKPGMTILTATFGAGLSCGAGIIKWGDRVEAVAVSDKSIPEFDGTVFDLMEDSFTHYGVDASHLLSKGKG</sequence>
<dbReference type="Gene3D" id="3.40.47.10">
    <property type="match status" value="1"/>
</dbReference>
<dbReference type="EC" id="2.3.1.180" evidence="10"/>
<evidence type="ECO:0000259" key="11">
    <source>
        <dbReference type="Pfam" id="PF08541"/>
    </source>
</evidence>
<feature type="active site" evidence="10">
    <location>
        <position position="278"/>
    </location>
</feature>
<evidence type="ECO:0000256" key="10">
    <source>
        <dbReference type="HAMAP-Rule" id="MF_01815"/>
    </source>
</evidence>
<evidence type="ECO:0000256" key="8">
    <source>
        <dbReference type="ARBA" id="ARBA00023268"/>
    </source>
</evidence>
<keyword evidence="9 10" id="KW-0012">Acyltransferase</keyword>
<comment type="function">
    <text evidence="10">Catalyzes the condensation reaction of fatty acid synthesis by the addition to an acyl acceptor of two carbons from malonyl-ACP. Catalyzes the first condensation reaction which initiates fatty acid synthesis and may therefore play a role in governing the total rate of fatty acid production. Possesses both acetoacetyl-ACP synthase and acetyl transacylase activities. Its substrate specificity determines the biosynthesis of branched-chain and/or straight-chain of fatty acids.</text>
</comment>
<protein>
    <recommendedName>
        <fullName evidence="10">Beta-ketoacyl-[acyl-carrier-protein] synthase III</fullName>
        <shortName evidence="10">Beta-ketoacyl-ACP synthase III</shortName>
        <shortName evidence="10">KAS III</shortName>
        <ecNumber evidence="10">2.3.1.180</ecNumber>
    </recommendedName>
    <alternativeName>
        <fullName evidence="10">3-oxoacyl-[acyl-carrier-protein] synthase 3</fullName>
    </alternativeName>
    <alternativeName>
        <fullName evidence="10">3-oxoacyl-[acyl-carrier-protein] synthase III</fullName>
    </alternativeName>
</protein>
<keyword evidence="6 10" id="KW-0443">Lipid metabolism</keyword>
<comment type="subunit">
    <text evidence="10">Homodimer.</text>
</comment>
<reference evidence="13" key="1">
    <citation type="submission" date="2022-08" db="EMBL/GenBank/DDBJ databases">
        <title>Catabolic pathway analysis in culturable SAR92 clade bacteria reveals their overlooked roles in DMSP degradation in coastal seas.</title>
        <authorList>
            <person name="He X."/>
            <person name="Zhang X."/>
            <person name="Zhang Y."/>
        </authorList>
    </citation>
    <scope>NUCLEOTIDE SEQUENCE</scope>
    <source>
        <strain evidence="13">H455</strain>
    </source>
</reference>
<dbReference type="InterPro" id="IPR004655">
    <property type="entry name" value="FabH"/>
</dbReference>
<evidence type="ECO:0000313" key="14">
    <source>
        <dbReference type="Proteomes" id="UP001059934"/>
    </source>
</evidence>
<dbReference type="PANTHER" id="PTHR43091">
    <property type="entry name" value="3-OXOACYL-[ACYL-CARRIER-PROTEIN] SYNTHASE"/>
    <property type="match status" value="1"/>
</dbReference>
<evidence type="ECO:0000256" key="2">
    <source>
        <dbReference type="ARBA" id="ARBA00022490"/>
    </source>
</evidence>
<evidence type="ECO:0000256" key="3">
    <source>
        <dbReference type="ARBA" id="ARBA00022516"/>
    </source>
</evidence>
<feature type="domain" description="Beta-ketoacyl-[acyl-carrier-protein] synthase III N-terminal" evidence="12">
    <location>
        <begin position="105"/>
        <end position="176"/>
    </location>
</feature>
<name>A0ABY5TJW0_9GAMM</name>
<gene>
    <name evidence="10" type="primary">fabH</name>
    <name evidence="13" type="ORF">NYF23_08420</name>
</gene>
<dbReference type="InterPro" id="IPR013747">
    <property type="entry name" value="ACP_syn_III_C"/>
</dbReference>
<dbReference type="NCBIfam" id="NF006829">
    <property type="entry name" value="PRK09352.1"/>
    <property type="match status" value="1"/>
</dbReference>
<comment type="domain">
    <text evidence="10">The last Arg residue of the ACP-binding site is essential for the weak association between ACP/AcpP and FabH.</text>
</comment>
<dbReference type="CDD" id="cd00830">
    <property type="entry name" value="KAS_III"/>
    <property type="match status" value="1"/>
</dbReference>
<comment type="similarity">
    <text evidence="1 10">Belongs to the thiolase-like superfamily. FabH family.</text>
</comment>
<keyword evidence="4 10" id="KW-0808">Transferase</keyword>
<evidence type="ECO:0000256" key="7">
    <source>
        <dbReference type="ARBA" id="ARBA00023160"/>
    </source>
</evidence>